<feature type="signal peptide" evidence="4">
    <location>
        <begin position="1"/>
        <end position="31"/>
    </location>
</feature>
<gene>
    <name evidence="6" type="ORF">ACFQPS_07285</name>
</gene>
<proteinExistence type="inferred from homology"/>
<evidence type="ECO:0000256" key="3">
    <source>
        <dbReference type="ARBA" id="ARBA00022729"/>
    </source>
</evidence>
<dbReference type="SUPFAM" id="SSF48435">
    <property type="entry name" value="Bacterial muramidases"/>
    <property type="match status" value="1"/>
</dbReference>
<dbReference type="Gene3D" id="1.10.530.10">
    <property type="match status" value="1"/>
</dbReference>
<evidence type="ECO:0000313" key="6">
    <source>
        <dbReference type="EMBL" id="MFC7332963.1"/>
    </source>
</evidence>
<evidence type="ECO:0000313" key="7">
    <source>
        <dbReference type="Proteomes" id="UP001596456"/>
    </source>
</evidence>
<dbReference type="CDD" id="cd13401">
    <property type="entry name" value="Slt70-like"/>
    <property type="match status" value="1"/>
</dbReference>
<feature type="domain" description="Transglycosylase SLT" evidence="5">
    <location>
        <begin position="503"/>
        <end position="604"/>
    </location>
</feature>
<dbReference type="RefSeq" id="WP_377357744.1">
    <property type="nucleotide sequence ID" value="NZ_JBHTCM010000008.1"/>
</dbReference>
<dbReference type="PANTHER" id="PTHR37423">
    <property type="entry name" value="SOLUBLE LYTIC MUREIN TRANSGLYCOSYLASE-RELATED"/>
    <property type="match status" value="1"/>
</dbReference>
<accession>A0ABW2KUD7</accession>
<keyword evidence="3 4" id="KW-0732">Signal</keyword>
<sequence>MGRNKHGLRAALAVLALAAGLACPPLSPARAELTSADVQTYRQAFKAAEQGRFAEARQIANRAREDLPAKVIRWLDLTQPTTDADFRTLADFLEKNPDWPNQAALKRNAEGRMQGLSDKEVLAWFRKNPPLTTAGFLRHVDALLAAGDSATATRLVRERYVQGTFGAVDERDYRKRFTSILRPQDHWARLDRLLWDEDEAGAQRVMPLVDKGRQNLALARLALAGMSAGVDGAIRRIPSNLVDDPGLAYERLRWRRRKDMDAGALEVLAKPPKELGRPEAWWTERHIMARRLIEKGQYQRAYQLAVAHGTTEGLPFAQAEFLAGWLALRFLKKPDVALRHFETLYRGVGTPISKSRGAYWAGRAAQALGDKDRAKTWFQIAAAHGTTFYGLLAADELGLPPAGAIPRAPEITAEQRSAFEKRELVRVARMMARIQGTDGSLTELFLRRMAIVAKSDADYRLTARLADELGRPDLAVTAARQGLQDGWAVVDGGYPLLDQKLTSRPEPALVHAIVRQESTFNSDAVSPAGARGLMQMMPATAQHLAKQLGVKHTHEKLTADPDYNVRLGSTYMLGLLERFGGSYVLAIAAYNAGQGRVAGWLRDMGDPRSGSVDVVDWIETIPIYETRNYVQRVMENLHVYRTRLGAPALSLTDDLKRGSAGAG</sequence>
<dbReference type="InterPro" id="IPR008939">
    <property type="entry name" value="Lytic_TGlycosylase_superhlx_U"/>
</dbReference>
<dbReference type="InterPro" id="IPR023346">
    <property type="entry name" value="Lysozyme-like_dom_sf"/>
</dbReference>
<name>A0ABW2KUD7_9PROT</name>
<organism evidence="6 7">
    <name type="scientific">Rhodocista pekingensis</name>
    <dbReference type="NCBI Taxonomy" id="201185"/>
    <lineage>
        <taxon>Bacteria</taxon>
        <taxon>Pseudomonadati</taxon>
        <taxon>Pseudomonadota</taxon>
        <taxon>Alphaproteobacteria</taxon>
        <taxon>Rhodospirillales</taxon>
        <taxon>Azospirillaceae</taxon>
        <taxon>Rhodocista</taxon>
    </lineage>
</organism>
<dbReference type="SUPFAM" id="SSF53955">
    <property type="entry name" value="Lysozyme-like"/>
    <property type="match status" value="1"/>
</dbReference>
<comment type="similarity">
    <text evidence="1">Belongs to the transglycosylase Slt family.</text>
</comment>
<evidence type="ECO:0000256" key="4">
    <source>
        <dbReference type="SAM" id="SignalP"/>
    </source>
</evidence>
<dbReference type="PROSITE" id="PS51257">
    <property type="entry name" value="PROKAR_LIPOPROTEIN"/>
    <property type="match status" value="1"/>
</dbReference>
<evidence type="ECO:0000256" key="1">
    <source>
        <dbReference type="ARBA" id="ARBA00007734"/>
    </source>
</evidence>
<protein>
    <submittedName>
        <fullName evidence="6">Lytic transglycosylase domain-containing protein</fullName>
    </submittedName>
</protein>
<evidence type="ECO:0000259" key="5">
    <source>
        <dbReference type="Pfam" id="PF01464"/>
    </source>
</evidence>
<dbReference type="Proteomes" id="UP001596456">
    <property type="component" value="Unassembled WGS sequence"/>
</dbReference>
<comment type="caution">
    <text evidence="6">The sequence shown here is derived from an EMBL/GenBank/DDBJ whole genome shotgun (WGS) entry which is preliminary data.</text>
</comment>
<reference evidence="7" key="1">
    <citation type="journal article" date="2019" name="Int. J. Syst. Evol. Microbiol.">
        <title>The Global Catalogue of Microorganisms (GCM) 10K type strain sequencing project: providing services to taxonomists for standard genome sequencing and annotation.</title>
        <authorList>
            <consortium name="The Broad Institute Genomics Platform"/>
            <consortium name="The Broad Institute Genome Sequencing Center for Infectious Disease"/>
            <person name="Wu L."/>
            <person name="Ma J."/>
        </authorList>
    </citation>
    <scope>NUCLEOTIDE SEQUENCE [LARGE SCALE GENOMIC DNA]</scope>
    <source>
        <strain evidence="7">CGMCC 1.16275</strain>
    </source>
</reference>
<evidence type="ECO:0000256" key="2">
    <source>
        <dbReference type="ARBA" id="ARBA00009387"/>
    </source>
</evidence>
<dbReference type="Pfam" id="PF01464">
    <property type="entry name" value="SLT"/>
    <property type="match status" value="1"/>
</dbReference>
<dbReference type="InterPro" id="IPR008258">
    <property type="entry name" value="Transglycosylase_SLT_dom_1"/>
</dbReference>
<feature type="chain" id="PRO_5045889686" evidence="4">
    <location>
        <begin position="32"/>
        <end position="663"/>
    </location>
</feature>
<dbReference type="PANTHER" id="PTHR37423:SF2">
    <property type="entry name" value="MEMBRANE-BOUND LYTIC MUREIN TRANSGLYCOSYLASE C"/>
    <property type="match status" value="1"/>
</dbReference>
<dbReference type="EMBL" id="JBHTCM010000008">
    <property type="protein sequence ID" value="MFC7332963.1"/>
    <property type="molecule type" value="Genomic_DNA"/>
</dbReference>
<comment type="similarity">
    <text evidence="2">Belongs to the virb1 family.</text>
</comment>
<dbReference type="Gene3D" id="1.25.20.10">
    <property type="entry name" value="Bacterial muramidases"/>
    <property type="match status" value="1"/>
</dbReference>
<keyword evidence="7" id="KW-1185">Reference proteome</keyword>